<evidence type="ECO:0000313" key="2">
    <source>
        <dbReference type="Proteomes" id="UP001177021"/>
    </source>
</evidence>
<dbReference type="EMBL" id="CASHSV030000002">
    <property type="protein sequence ID" value="CAJ2636402.1"/>
    <property type="molecule type" value="Genomic_DNA"/>
</dbReference>
<protein>
    <submittedName>
        <fullName evidence="1">Uncharacterized protein</fullName>
    </submittedName>
</protein>
<accession>A0ACB0IXL7</accession>
<name>A0ACB0IXL7_TRIPR</name>
<comment type="caution">
    <text evidence="1">The sequence shown here is derived from an EMBL/GenBank/DDBJ whole genome shotgun (WGS) entry which is preliminary data.</text>
</comment>
<gene>
    <name evidence="1" type="ORF">MILVUS5_LOCUS6908</name>
</gene>
<proteinExistence type="predicted"/>
<dbReference type="Proteomes" id="UP001177021">
    <property type="component" value="Unassembled WGS sequence"/>
</dbReference>
<reference evidence="1" key="1">
    <citation type="submission" date="2023-10" db="EMBL/GenBank/DDBJ databases">
        <authorList>
            <person name="Rodriguez Cubillos JULIANA M."/>
            <person name="De Vega J."/>
        </authorList>
    </citation>
    <scope>NUCLEOTIDE SEQUENCE</scope>
</reference>
<organism evidence="1 2">
    <name type="scientific">Trifolium pratense</name>
    <name type="common">Red clover</name>
    <dbReference type="NCBI Taxonomy" id="57577"/>
    <lineage>
        <taxon>Eukaryota</taxon>
        <taxon>Viridiplantae</taxon>
        <taxon>Streptophyta</taxon>
        <taxon>Embryophyta</taxon>
        <taxon>Tracheophyta</taxon>
        <taxon>Spermatophyta</taxon>
        <taxon>Magnoliopsida</taxon>
        <taxon>eudicotyledons</taxon>
        <taxon>Gunneridae</taxon>
        <taxon>Pentapetalae</taxon>
        <taxon>rosids</taxon>
        <taxon>fabids</taxon>
        <taxon>Fabales</taxon>
        <taxon>Fabaceae</taxon>
        <taxon>Papilionoideae</taxon>
        <taxon>50 kb inversion clade</taxon>
        <taxon>NPAAA clade</taxon>
        <taxon>Hologalegina</taxon>
        <taxon>IRL clade</taxon>
        <taxon>Trifolieae</taxon>
        <taxon>Trifolium</taxon>
    </lineage>
</organism>
<sequence length="634" mass="72290">MDPMVMSNLAAPITMEEVKCAVFNMQPWKAPGPDGFSAGFYQKTWNIVGDTVYKFVENVWQNPSVIADVNKTDICLIPKVQNPEYIQHFRPISLCNTSYKIVSKVIVERLKGCIASLISPYQTGFVPGRNIHENIVVAKEMAHTMHRMKGRKGAFAIKVDLAKAYDKLSWSFIWRTLVEINFPEVLINVIMHCVTSVMTNVKWNGTRTDFFRPQRGIRQGDPISPYLFVLCMDKLSHIILHAVEKDNWKGIKMGRRGPMISHLMFADDLLLFGEASEPQMRCVMDSLQRFCTMSGQEVSHNKTSVLFSRNVERNLRNKLLNISGFNETSNFGKYLGVPLHGRAPRRSDFQYLLDQVSAKLSMWKANHLSFAGRVTLAKSVIEAVPIYPMMSSLIPKACLEEIHKMQRRFIWGDTDQKRRFHAISWDRITVPKWMGGLGLRKLDVMNKACLLKLGWKLQNGSDELWCKVLRGKYGSETTMGSNTSTSRVTHSSLCKALDGLKPILDKCSFWCIGDGRSIDAWSEAWIEEGFFLDQNVIIPVHLQGMTVHDLVDGNGKWNWSLFDSWIPVDCCKKIAAILPPNDDYGGDERVSIGGSTQQFSVANMYNNLCGLNEKDVNTIWMKIWRLKRKQYFML</sequence>
<keyword evidence="2" id="KW-1185">Reference proteome</keyword>
<evidence type="ECO:0000313" key="1">
    <source>
        <dbReference type="EMBL" id="CAJ2636402.1"/>
    </source>
</evidence>